<dbReference type="Gene3D" id="4.10.1060.10">
    <property type="entry name" value="Zinc finger, RanBP2-type"/>
    <property type="match status" value="2"/>
</dbReference>
<keyword evidence="3" id="KW-0862">Zinc</keyword>
<evidence type="ECO:0000259" key="5">
    <source>
        <dbReference type="SMART" id="SM00547"/>
    </source>
</evidence>
<dbReference type="PANTHER" id="PTHR12999">
    <property type="entry name" value="ZINC FINGER RAN-BINDING DOMAIN-CONTAINING PROTEIN 2 ZRANB2-RELATED"/>
    <property type="match status" value="1"/>
</dbReference>
<reference evidence="6 7" key="1">
    <citation type="submission" date="2020-04" db="EMBL/GenBank/DDBJ databases">
        <title>Perkinsus olseni comparative genomics.</title>
        <authorList>
            <person name="Bogema D.R."/>
        </authorList>
    </citation>
    <scope>NUCLEOTIDE SEQUENCE [LARGE SCALE GENOMIC DNA]</scope>
    <source>
        <strain evidence="6">00978-12</strain>
    </source>
</reference>
<feature type="compositionally biased region" description="Low complexity" evidence="4">
    <location>
        <begin position="111"/>
        <end position="139"/>
    </location>
</feature>
<feature type="compositionally biased region" description="Polar residues" evidence="4">
    <location>
        <begin position="19"/>
        <end position="36"/>
    </location>
</feature>
<dbReference type="OrthoDB" id="1878647at2759"/>
<gene>
    <name evidence="6" type="ORF">FOZ60_005216</name>
</gene>
<dbReference type="Pfam" id="PF00641">
    <property type="entry name" value="Zn_ribbon_RanBP"/>
    <property type="match status" value="1"/>
</dbReference>
<evidence type="ECO:0000313" key="7">
    <source>
        <dbReference type="Proteomes" id="UP000541610"/>
    </source>
</evidence>
<dbReference type="SMART" id="SM00547">
    <property type="entry name" value="ZnF_RBZ"/>
    <property type="match status" value="3"/>
</dbReference>
<feature type="compositionally biased region" description="Low complexity" evidence="4">
    <location>
        <begin position="491"/>
        <end position="503"/>
    </location>
</feature>
<feature type="compositionally biased region" description="Acidic residues" evidence="4">
    <location>
        <begin position="808"/>
        <end position="824"/>
    </location>
</feature>
<proteinExistence type="predicted"/>
<accession>A0A7J6NRG2</accession>
<sequence length="873" mass="94512">MQKASTYHPQTAALLPASSDGNPTETATVGADQTTPLAMPYAANSRATASRLRDAQNEGVTVPGLQHLQDDGGFDEGEGLSNPASGGYDSDGQGNAQGDQEEEETQKGEQGEQQGEGTQGPMLVPQQPQQQQQLQNGDQQRMIIAQHQQQILMMQHQQQQQQLGGTQSYGASLDGQMAMQQQLNATAAAAAVRGFDRQQQQQQVPSAGMTYSEGARGSLPHHHHQQQQQQHHHHHGGAGPGFGTIDPSTTAESEKARQTEGSWQCEQCGNINYANRLFCNMHKCQAPRPLSEWRCVCGNINYRNRFVCNMRKCGLPRPMDSQTQALLFNRRAAELAQQQNQQQQRQQVGVYDQGGPRAKASMTPSAAAAALAPMVMPGSTQYGQSGLNFPLPQQLQAALPTGRGGLAQQQGQQQQAAPMSGSWVCSACNNVNYPHRAFCNGHHCKRPRQEVDPAYAQQLAMSSSVPTLSYTSGGQSPLVVATGAAAQMIPSSIPTTTSSGPGIDTIPEHHGSEHARGRGTASAAGAAAAPIPEGCWTCLECGNLNYPRRTFYIDEEDNDGGSLAGVPPGSHHLGTLIQALIFELRGRKPHAGRELLRSVSHELVLYGHLQCPEFYEGLGNCVTNRQKMQFICLGMKDPSFDGDFIEIFADLVGSGLVSVKDCSLHTLRDQPYNLSAEEARRLVFELVENACDNVEDVVAMTRRMYHPSEETESNACLDAILKSNFFDDIVGGSVLQEKDRVRRAICDVFPAAKKVVDGWIQRHEEEGDSDDSLDSFVVSDREIDDEFDDDSDTDATTASEGEGSVNIEEVDDGDDSMSVDEEQAAEAPAEGHGRLRKARDMADRRDSCDLSPTAPATGDETRSNSDNDDDNDG</sequence>
<dbReference type="AlphaFoldDB" id="A0A7J6NRG2"/>
<comment type="caution">
    <text evidence="6">The sequence shown here is derived from an EMBL/GenBank/DDBJ whole genome shotgun (WGS) entry which is preliminary data.</text>
</comment>
<organism evidence="6 7">
    <name type="scientific">Perkinsus olseni</name>
    <name type="common">Perkinsus atlanticus</name>
    <dbReference type="NCBI Taxonomy" id="32597"/>
    <lineage>
        <taxon>Eukaryota</taxon>
        <taxon>Sar</taxon>
        <taxon>Alveolata</taxon>
        <taxon>Perkinsozoa</taxon>
        <taxon>Perkinsea</taxon>
        <taxon>Perkinsida</taxon>
        <taxon>Perkinsidae</taxon>
        <taxon>Perkinsus</taxon>
    </lineage>
</organism>
<dbReference type="InterPro" id="IPR036443">
    <property type="entry name" value="Znf_RanBP2_sf"/>
</dbReference>
<feature type="compositionally biased region" description="Basic and acidic residues" evidence="4">
    <location>
        <begin position="829"/>
        <end position="848"/>
    </location>
</feature>
<feature type="compositionally biased region" description="Basic and acidic residues" evidence="4">
    <location>
        <begin position="506"/>
        <end position="516"/>
    </location>
</feature>
<feature type="domain" description="RanBP2-type" evidence="5">
    <location>
        <begin position="261"/>
        <end position="287"/>
    </location>
</feature>
<dbReference type="SUPFAM" id="SSF90209">
    <property type="entry name" value="Ran binding protein zinc finger-like"/>
    <property type="match status" value="1"/>
</dbReference>
<evidence type="ECO:0000256" key="3">
    <source>
        <dbReference type="ARBA" id="ARBA00022833"/>
    </source>
</evidence>
<feature type="domain" description="RanBP2-type" evidence="5">
    <location>
        <begin position="291"/>
        <end position="316"/>
    </location>
</feature>
<dbReference type="InterPro" id="IPR001876">
    <property type="entry name" value="Znf_RanBP2"/>
</dbReference>
<keyword evidence="2" id="KW-0863">Zinc-finger</keyword>
<feature type="compositionally biased region" description="Basic residues" evidence="4">
    <location>
        <begin position="219"/>
        <end position="236"/>
    </location>
</feature>
<name>A0A7J6NRG2_PEROL</name>
<feature type="domain" description="RanBP2-type" evidence="5">
    <location>
        <begin position="421"/>
        <end position="447"/>
    </location>
</feature>
<evidence type="ECO:0000256" key="4">
    <source>
        <dbReference type="SAM" id="MobiDB-lite"/>
    </source>
</evidence>
<dbReference type="Proteomes" id="UP000541610">
    <property type="component" value="Unassembled WGS sequence"/>
</dbReference>
<feature type="region of interest" description="Disordered" evidence="4">
    <location>
        <begin position="782"/>
        <end position="873"/>
    </location>
</feature>
<dbReference type="PANTHER" id="PTHR12999:SF24">
    <property type="entry name" value="RANBP2-TYPE DOMAIN-CONTAINING PROTEIN"/>
    <property type="match status" value="1"/>
</dbReference>
<evidence type="ECO:0000256" key="2">
    <source>
        <dbReference type="ARBA" id="ARBA00022771"/>
    </source>
</evidence>
<keyword evidence="1" id="KW-0479">Metal-binding</keyword>
<evidence type="ECO:0000313" key="6">
    <source>
        <dbReference type="EMBL" id="KAF4686454.1"/>
    </source>
</evidence>
<feature type="region of interest" description="Disordered" evidence="4">
    <location>
        <begin position="491"/>
        <end position="523"/>
    </location>
</feature>
<protein>
    <recommendedName>
        <fullName evidence="5">RanBP2-type domain-containing protein</fullName>
    </recommendedName>
</protein>
<feature type="compositionally biased region" description="Acidic residues" evidence="4">
    <location>
        <begin position="782"/>
        <end position="793"/>
    </location>
</feature>
<dbReference type="GO" id="GO:0008270">
    <property type="term" value="F:zinc ion binding"/>
    <property type="evidence" value="ECO:0007669"/>
    <property type="project" value="UniProtKB-KW"/>
</dbReference>
<feature type="region of interest" description="Disordered" evidence="4">
    <location>
        <begin position="194"/>
        <end position="259"/>
    </location>
</feature>
<evidence type="ECO:0000256" key="1">
    <source>
        <dbReference type="ARBA" id="ARBA00022723"/>
    </source>
</evidence>
<feature type="region of interest" description="Disordered" evidence="4">
    <location>
        <begin position="1"/>
        <end position="139"/>
    </location>
</feature>
<dbReference type="EMBL" id="JABANP010000221">
    <property type="protein sequence ID" value="KAF4686454.1"/>
    <property type="molecule type" value="Genomic_DNA"/>
</dbReference>